<proteinExistence type="predicted"/>
<gene>
    <name evidence="1" type="ORF">LCGC14_0889270</name>
</gene>
<comment type="caution">
    <text evidence="1">The sequence shown here is derived from an EMBL/GenBank/DDBJ whole genome shotgun (WGS) entry which is preliminary data.</text>
</comment>
<dbReference type="EMBL" id="LAZR01002838">
    <property type="protein sequence ID" value="KKN24993.1"/>
    <property type="molecule type" value="Genomic_DNA"/>
</dbReference>
<protein>
    <recommendedName>
        <fullName evidence="2">Translation elongation factor-like protein</fullName>
    </recommendedName>
</protein>
<reference evidence="1" key="1">
    <citation type="journal article" date="2015" name="Nature">
        <title>Complex archaea that bridge the gap between prokaryotes and eukaryotes.</title>
        <authorList>
            <person name="Spang A."/>
            <person name="Saw J.H."/>
            <person name="Jorgensen S.L."/>
            <person name="Zaremba-Niedzwiedzka K."/>
            <person name="Martijn J."/>
            <person name="Lind A.E."/>
            <person name="van Eijk R."/>
            <person name="Schleper C."/>
            <person name="Guy L."/>
            <person name="Ettema T.J."/>
        </authorList>
    </citation>
    <scope>NUCLEOTIDE SEQUENCE</scope>
</reference>
<evidence type="ECO:0000313" key="1">
    <source>
        <dbReference type="EMBL" id="KKN24993.1"/>
    </source>
</evidence>
<dbReference type="AlphaFoldDB" id="A0A0F9S6R2"/>
<dbReference type="InterPro" id="IPR009000">
    <property type="entry name" value="Transl_B-barrel_sf"/>
</dbReference>
<sequence>MEKEIGTITHYFGKINVAIVELTNSLKIGDKIRIKGHTSDWEQTVDTMQVEHEKIEEGKKGDAVGINSKDHAREGDTVYLVTE</sequence>
<evidence type="ECO:0008006" key="2">
    <source>
        <dbReference type="Google" id="ProtNLM"/>
    </source>
</evidence>
<organism evidence="1">
    <name type="scientific">marine sediment metagenome</name>
    <dbReference type="NCBI Taxonomy" id="412755"/>
    <lineage>
        <taxon>unclassified sequences</taxon>
        <taxon>metagenomes</taxon>
        <taxon>ecological metagenomes</taxon>
    </lineage>
</organism>
<dbReference type="Gene3D" id="2.40.30.10">
    <property type="entry name" value="Translation factors"/>
    <property type="match status" value="1"/>
</dbReference>
<accession>A0A0F9S6R2</accession>
<name>A0A0F9S6R2_9ZZZZ</name>
<dbReference type="SUPFAM" id="SSF50447">
    <property type="entry name" value="Translation proteins"/>
    <property type="match status" value="1"/>
</dbReference>